<dbReference type="PANTHER" id="PTHR34094:SF1">
    <property type="entry name" value="PROTEIN FAM185A"/>
    <property type="match status" value="1"/>
</dbReference>
<evidence type="ECO:0000259" key="2">
    <source>
        <dbReference type="Pfam" id="PF13349"/>
    </source>
</evidence>
<dbReference type="PANTHER" id="PTHR34094">
    <property type="match status" value="1"/>
</dbReference>
<proteinExistence type="predicted"/>
<evidence type="ECO:0000313" key="4">
    <source>
        <dbReference type="Proteomes" id="UP001597180"/>
    </source>
</evidence>
<feature type="domain" description="DUF4097" evidence="2">
    <location>
        <begin position="128"/>
        <end position="322"/>
    </location>
</feature>
<keyword evidence="1" id="KW-1133">Transmembrane helix</keyword>
<dbReference type="RefSeq" id="WP_079913375.1">
    <property type="nucleotide sequence ID" value="NZ_BAABJG010000007.1"/>
</dbReference>
<comment type="caution">
    <text evidence="3">The sequence shown here is derived from an EMBL/GenBank/DDBJ whole genome shotgun (WGS) entry which is preliminary data.</text>
</comment>
<dbReference type="Proteomes" id="UP001597180">
    <property type="component" value="Unassembled WGS sequence"/>
</dbReference>
<feature type="transmembrane region" description="Helical" evidence="1">
    <location>
        <begin position="63"/>
        <end position="82"/>
    </location>
</feature>
<name>A0ABW3UUD8_9BACL</name>
<reference evidence="4" key="1">
    <citation type="journal article" date="2019" name="Int. J. Syst. Evol. Microbiol.">
        <title>The Global Catalogue of Microorganisms (GCM) 10K type strain sequencing project: providing services to taxonomists for standard genome sequencing and annotation.</title>
        <authorList>
            <consortium name="The Broad Institute Genomics Platform"/>
            <consortium name="The Broad Institute Genome Sequencing Center for Infectious Disease"/>
            <person name="Wu L."/>
            <person name="Ma J."/>
        </authorList>
    </citation>
    <scope>NUCLEOTIDE SEQUENCE [LARGE SCALE GENOMIC DNA]</scope>
    <source>
        <strain evidence="4">CCUG 53270</strain>
    </source>
</reference>
<evidence type="ECO:0000256" key="1">
    <source>
        <dbReference type="SAM" id="Phobius"/>
    </source>
</evidence>
<sequence length="417" mass="44836">MRKAGRYTAALLLVLVGAAVIADQYMGSQWTALLVNWWPVLFVALGVEYILFNMKYGDSDKQLKLDLGGVIIAVILSAIVIGSTQSAALFRNWSANLNLGDAVLSFTQGDGHKFEQGTTEIVLASGVDKVTVNNPSGNVVLKQGTTDKLQIETTVYVAVDDEQEAKRIASEARLEQRVQGHELTLTSTGAEYGGGFWQQRKARTDLVISLPQQIKLDMDLETSNGSITAEQLAFKRELKARTTNGEIQAASIRADNIELRSTNARIAAVKTQGSMKLDSTNGVLEVQDHQGDVKLTSTNGSLTLNQVNGTIAAKTTNGNIQIQDVPGGLKADTTNGSVQVASRVINGDWDIETTHGGIKLVLPPNGDYTLKGEGERDSIHSAIPMQINKKSIEGVVGTGKHKIHLDTSGTIDIQKTE</sequence>
<keyword evidence="4" id="KW-1185">Reference proteome</keyword>
<accession>A0ABW3UUD8</accession>
<feature type="transmembrane region" description="Helical" evidence="1">
    <location>
        <begin position="32"/>
        <end position="51"/>
    </location>
</feature>
<dbReference type="InterPro" id="IPR025164">
    <property type="entry name" value="Toastrack_DUF4097"/>
</dbReference>
<dbReference type="Pfam" id="PF13349">
    <property type="entry name" value="DUF4097"/>
    <property type="match status" value="1"/>
</dbReference>
<dbReference type="EMBL" id="JBHTLU010000038">
    <property type="protein sequence ID" value="MFD1223919.1"/>
    <property type="molecule type" value="Genomic_DNA"/>
</dbReference>
<evidence type="ECO:0000313" key="3">
    <source>
        <dbReference type="EMBL" id="MFD1223919.1"/>
    </source>
</evidence>
<keyword evidence="1" id="KW-0472">Membrane</keyword>
<gene>
    <name evidence="3" type="ORF">ACFQ4B_27735</name>
</gene>
<keyword evidence="1" id="KW-0812">Transmembrane</keyword>
<protein>
    <submittedName>
        <fullName evidence="3">DUF4097 domain-containing protein</fullName>
    </submittedName>
</protein>
<organism evidence="3 4">
    <name type="scientific">Paenibacillus vulneris</name>
    <dbReference type="NCBI Taxonomy" id="1133364"/>
    <lineage>
        <taxon>Bacteria</taxon>
        <taxon>Bacillati</taxon>
        <taxon>Bacillota</taxon>
        <taxon>Bacilli</taxon>
        <taxon>Bacillales</taxon>
        <taxon>Paenibacillaceae</taxon>
        <taxon>Paenibacillus</taxon>
    </lineage>
</organism>